<dbReference type="PANTHER" id="PTHR10948">
    <property type="entry name" value="TRANSPOSASE"/>
    <property type="match status" value="1"/>
</dbReference>
<protein>
    <submittedName>
        <fullName evidence="1">IS30 family transposase</fullName>
    </submittedName>
</protein>
<dbReference type="PANTHER" id="PTHR10948:SF23">
    <property type="entry name" value="TRANSPOSASE INSI FOR INSERTION SEQUENCE ELEMENT IS30A-RELATED"/>
    <property type="match status" value="1"/>
</dbReference>
<proteinExistence type="predicted"/>
<name>A0ABV8QCE3_9MICO</name>
<dbReference type="Proteomes" id="UP001595900">
    <property type="component" value="Unassembled WGS sequence"/>
</dbReference>
<organism evidence="1 2">
    <name type="scientific">Gryllotalpicola reticulitermitis</name>
    <dbReference type="NCBI Taxonomy" id="1184153"/>
    <lineage>
        <taxon>Bacteria</taxon>
        <taxon>Bacillati</taxon>
        <taxon>Actinomycetota</taxon>
        <taxon>Actinomycetes</taxon>
        <taxon>Micrococcales</taxon>
        <taxon>Microbacteriaceae</taxon>
        <taxon>Gryllotalpicola</taxon>
    </lineage>
</organism>
<comment type="caution">
    <text evidence="1">The sequence shown here is derived from an EMBL/GenBank/DDBJ whole genome shotgun (WGS) entry which is preliminary data.</text>
</comment>
<accession>A0ABV8QCE3</accession>
<dbReference type="InterPro" id="IPR053392">
    <property type="entry name" value="Transposase_IS30-like"/>
</dbReference>
<dbReference type="InterPro" id="IPR012337">
    <property type="entry name" value="RNaseH-like_sf"/>
</dbReference>
<keyword evidence="2" id="KW-1185">Reference proteome</keyword>
<dbReference type="InterPro" id="IPR051917">
    <property type="entry name" value="Transposase-Integrase"/>
</dbReference>
<reference evidence="2" key="1">
    <citation type="journal article" date="2019" name="Int. J. Syst. Evol. Microbiol.">
        <title>The Global Catalogue of Microorganisms (GCM) 10K type strain sequencing project: providing services to taxonomists for standard genome sequencing and annotation.</title>
        <authorList>
            <consortium name="The Broad Institute Genomics Platform"/>
            <consortium name="The Broad Institute Genome Sequencing Center for Infectious Disease"/>
            <person name="Wu L."/>
            <person name="Ma J."/>
        </authorList>
    </citation>
    <scope>NUCLEOTIDE SEQUENCE [LARGE SCALE GENOMIC DNA]</scope>
    <source>
        <strain evidence="2">CGMCC 1.10363</strain>
    </source>
</reference>
<evidence type="ECO:0000313" key="1">
    <source>
        <dbReference type="EMBL" id="MFC4245368.1"/>
    </source>
</evidence>
<dbReference type="EMBL" id="JBHSCN010000023">
    <property type="protein sequence ID" value="MFC4245368.1"/>
    <property type="molecule type" value="Genomic_DNA"/>
</dbReference>
<dbReference type="SUPFAM" id="SSF53098">
    <property type="entry name" value="Ribonuclease H-like"/>
    <property type="match status" value="1"/>
</dbReference>
<dbReference type="NCBIfam" id="NF033563">
    <property type="entry name" value="transpos_IS30"/>
    <property type="match status" value="1"/>
</dbReference>
<sequence length="147" mass="16669">MSSAIGTLVERKARMVRRPHPPRRDGETLHEALKARMADFPPVLLRPITWDQGTETGRHLEIAETLNAKIYVYDSRLAWQRGSNENTNGLLRDYFPQGTDFSVHGPEHLLAVEHALNNRPRRVLEDRPPADLFNALLASESQSGLRP</sequence>
<dbReference type="RefSeq" id="WP_390232626.1">
    <property type="nucleotide sequence ID" value="NZ_JBHSCN010000023.1"/>
</dbReference>
<evidence type="ECO:0000313" key="2">
    <source>
        <dbReference type="Proteomes" id="UP001595900"/>
    </source>
</evidence>
<gene>
    <name evidence="1" type="ORF">ACFOYW_18525</name>
</gene>